<dbReference type="Proteomes" id="UP000756387">
    <property type="component" value="Unassembled WGS sequence"/>
</dbReference>
<dbReference type="RefSeq" id="WP_193638055.1">
    <property type="nucleotide sequence ID" value="NZ_JADCSA010000007.1"/>
</dbReference>
<keyword evidence="4" id="KW-1185">Reference proteome</keyword>
<feature type="region of interest" description="Disordered" evidence="1">
    <location>
        <begin position="28"/>
        <end position="54"/>
    </location>
</feature>
<evidence type="ECO:0000313" key="3">
    <source>
        <dbReference type="EMBL" id="MBE7324718.1"/>
    </source>
</evidence>
<accession>A0ABR9RT17</accession>
<evidence type="ECO:0000256" key="2">
    <source>
        <dbReference type="SAM" id="SignalP"/>
    </source>
</evidence>
<evidence type="ECO:0000256" key="1">
    <source>
        <dbReference type="SAM" id="MobiDB-lite"/>
    </source>
</evidence>
<gene>
    <name evidence="3" type="ORF">IEQ44_08635</name>
</gene>
<name>A0ABR9RT17_9ACTN</name>
<feature type="chain" id="PRO_5047170753" description="Secreted protein" evidence="2">
    <location>
        <begin position="22"/>
        <end position="128"/>
    </location>
</feature>
<evidence type="ECO:0008006" key="5">
    <source>
        <dbReference type="Google" id="ProtNLM"/>
    </source>
</evidence>
<keyword evidence="2" id="KW-0732">Signal</keyword>
<dbReference type="PROSITE" id="PS51257">
    <property type="entry name" value="PROKAR_LIPOPROTEIN"/>
    <property type="match status" value="1"/>
</dbReference>
<protein>
    <recommendedName>
        <fullName evidence="5">Secreted protein</fullName>
    </recommendedName>
</protein>
<sequence>MRHLTRRVAAAALTATLAVSAVGCSALGGKPSKDEYRDALSANMDEQGGSAADDAASKDFLDCLTDNTYDDLSTEAVQAVVDEDEDYEASKEDEEVIEKASKTCVEEMMGDLESEMPELPDMELPDSE</sequence>
<evidence type="ECO:0000313" key="4">
    <source>
        <dbReference type="Proteomes" id="UP000756387"/>
    </source>
</evidence>
<reference evidence="3 4" key="1">
    <citation type="submission" date="2020-10" db="EMBL/GenBank/DDBJ databases">
        <title>Nocardioides sp. isolated from sludge.</title>
        <authorList>
            <person name="Zhang X."/>
        </authorList>
    </citation>
    <scope>NUCLEOTIDE SEQUENCE [LARGE SCALE GENOMIC DNA]</scope>
    <source>
        <strain evidence="3 4">Y6</strain>
    </source>
</reference>
<comment type="caution">
    <text evidence="3">The sequence shown here is derived from an EMBL/GenBank/DDBJ whole genome shotgun (WGS) entry which is preliminary data.</text>
</comment>
<feature type="signal peptide" evidence="2">
    <location>
        <begin position="1"/>
        <end position="21"/>
    </location>
</feature>
<organism evidence="3 4">
    <name type="scientific">Nocardioides malaquae</name>
    <dbReference type="NCBI Taxonomy" id="2773426"/>
    <lineage>
        <taxon>Bacteria</taxon>
        <taxon>Bacillati</taxon>
        <taxon>Actinomycetota</taxon>
        <taxon>Actinomycetes</taxon>
        <taxon>Propionibacteriales</taxon>
        <taxon>Nocardioidaceae</taxon>
        <taxon>Nocardioides</taxon>
    </lineage>
</organism>
<dbReference type="EMBL" id="JADCSA010000007">
    <property type="protein sequence ID" value="MBE7324718.1"/>
    <property type="molecule type" value="Genomic_DNA"/>
</dbReference>
<proteinExistence type="predicted"/>